<keyword evidence="4 6" id="KW-1133">Transmembrane helix</keyword>
<dbReference type="Proteomes" id="UP000828390">
    <property type="component" value="Unassembled WGS sequence"/>
</dbReference>
<reference evidence="7" key="2">
    <citation type="submission" date="2020-11" db="EMBL/GenBank/DDBJ databases">
        <authorList>
            <person name="McCartney M.A."/>
            <person name="Auch B."/>
            <person name="Kono T."/>
            <person name="Mallez S."/>
            <person name="Becker A."/>
            <person name="Gohl D.M."/>
            <person name="Silverstein K.A.T."/>
            <person name="Koren S."/>
            <person name="Bechman K.B."/>
            <person name="Herman A."/>
            <person name="Abrahante J.E."/>
            <person name="Garbe J."/>
        </authorList>
    </citation>
    <scope>NUCLEOTIDE SEQUENCE</scope>
    <source>
        <strain evidence="7">Duluth1</strain>
        <tissue evidence="7">Whole animal</tissue>
    </source>
</reference>
<comment type="subcellular location">
    <subcellularLocation>
        <location evidence="1">Membrane</location>
        <topology evidence="1">Multi-pass membrane protein</topology>
    </subcellularLocation>
</comment>
<evidence type="ECO:0000313" key="7">
    <source>
        <dbReference type="EMBL" id="KAH3697240.1"/>
    </source>
</evidence>
<evidence type="ECO:0000256" key="1">
    <source>
        <dbReference type="ARBA" id="ARBA00004141"/>
    </source>
</evidence>
<keyword evidence="8" id="KW-1185">Reference proteome</keyword>
<gene>
    <name evidence="7" type="ORF">DPMN_084732</name>
</gene>
<accession>A0A9D4BIS6</accession>
<comment type="caution">
    <text evidence="7">The sequence shown here is derived from an EMBL/GenBank/DDBJ whole genome shotgun (WGS) entry which is preliminary data.</text>
</comment>
<comment type="similarity">
    <text evidence="2 6">Belongs to the peroxisomal membrane protein PXMP2/4 family.</text>
</comment>
<name>A0A9D4BIS6_DREPO</name>
<evidence type="ECO:0000256" key="3">
    <source>
        <dbReference type="ARBA" id="ARBA00022692"/>
    </source>
</evidence>
<dbReference type="GO" id="GO:0005739">
    <property type="term" value="C:mitochondrion"/>
    <property type="evidence" value="ECO:0007669"/>
    <property type="project" value="TreeGrafter"/>
</dbReference>
<proteinExistence type="inferred from homology"/>
<evidence type="ECO:0000256" key="6">
    <source>
        <dbReference type="RuleBase" id="RU363053"/>
    </source>
</evidence>
<evidence type="ECO:0000256" key="4">
    <source>
        <dbReference type="ARBA" id="ARBA00022989"/>
    </source>
</evidence>
<dbReference type="GO" id="GO:0061668">
    <property type="term" value="P:mitochondrial ribosome assembly"/>
    <property type="evidence" value="ECO:0007669"/>
    <property type="project" value="TreeGrafter"/>
</dbReference>
<dbReference type="GO" id="GO:0016020">
    <property type="term" value="C:membrane"/>
    <property type="evidence" value="ECO:0007669"/>
    <property type="project" value="UniProtKB-SubCell"/>
</dbReference>
<evidence type="ECO:0008006" key="9">
    <source>
        <dbReference type="Google" id="ProtNLM"/>
    </source>
</evidence>
<dbReference type="Pfam" id="PF04117">
    <property type="entry name" value="Mpv17_PMP22"/>
    <property type="match status" value="1"/>
</dbReference>
<evidence type="ECO:0000256" key="2">
    <source>
        <dbReference type="ARBA" id="ARBA00006824"/>
    </source>
</evidence>
<dbReference type="OrthoDB" id="10267969at2759"/>
<protein>
    <recommendedName>
        <fullName evidence="9">Mpv17-like protein 2</fullName>
    </recommendedName>
</protein>
<organism evidence="7 8">
    <name type="scientific">Dreissena polymorpha</name>
    <name type="common">Zebra mussel</name>
    <name type="synonym">Mytilus polymorpha</name>
    <dbReference type="NCBI Taxonomy" id="45954"/>
    <lineage>
        <taxon>Eukaryota</taxon>
        <taxon>Metazoa</taxon>
        <taxon>Spiralia</taxon>
        <taxon>Lophotrochozoa</taxon>
        <taxon>Mollusca</taxon>
        <taxon>Bivalvia</taxon>
        <taxon>Autobranchia</taxon>
        <taxon>Heteroconchia</taxon>
        <taxon>Euheterodonta</taxon>
        <taxon>Imparidentia</taxon>
        <taxon>Neoheterodontei</taxon>
        <taxon>Myida</taxon>
        <taxon>Dreissenoidea</taxon>
        <taxon>Dreissenidae</taxon>
        <taxon>Dreissena</taxon>
    </lineage>
</organism>
<keyword evidence="5 6" id="KW-0472">Membrane</keyword>
<dbReference type="AlphaFoldDB" id="A0A9D4BIS6"/>
<sequence length="184" mass="21246">MSKFQEFTKKLFSKYMLATNTATTCALLGLGDYIVQNIERLDHKDAKYDFHRTGRMMSMGFLYGPMSHVWYKILDGYLPATNLRTVAKKIVVDQAVAGPIFCSAFFMGMSLLEGKTVKHGVDEIKSKFLIVYMIDWCVWPPAQFLNFSYLGPQYRVVFCAFITLFWNCILSWLKHKDIIHDHAS</sequence>
<evidence type="ECO:0000256" key="5">
    <source>
        <dbReference type="ARBA" id="ARBA00023136"/>
    </source>
</evidence>
<reference evidence="7" key="1">
    <citation type="journal article" date="2019" name="bioRxiv">
        <title>The Genome of the Zebra Mussel, Dreissena polymorpha: A Resource for Invasive Species Research.</title>
        <authorList>
            <person name="McCartney M.A."/>
            <person name="Auch B."/>
            <person name="Kono T."/>
            <person name="Mallez S."/>
            <person name="Zhang Y."/>
            <person name="Obille A."/>
            <person name="Becker A."/>
            <person name="Abrahante J.E."/>
            <person name="Garbe J."/>
            <person name="Badalamenti J.P."/>
            <person name="Herman A."/>
            <person name="Mangelson H."/>
            <person name="Liachko I."/>
            <person name="Sullivan S."/>
            <person name="Sone E.D."/>
            <person name="Koren S."/>
            <person name="Silverstein K.A.T."/>
            <person name="Beckman K.B."/>
            <person name="Gohl D.M."/>
        </authorList>
    </citation>
    <scope>NUCLEOTIDE SEQUENCE</scope>
    <source>
        <strain evidence="7">Duluth1</strain>
        <tissue evidence="7">Whole animal</tissue>
    </source>
</reference>
<dbReference type="EMBL" id="JAIWYP010000016">
    <property type="protein sequence ID" value="KAH3697240.1"/>
    <property type="molecule type" value="Genomic_DNA"/>
</dbReference>
<evidence type="ECO:0000313" key="8">
    <source>
        <dbReference type="Proteomes" id="UP000828390"/>
    </source>
</evidence>
<dbReference type="PANTHER" id="PTHR11266">
    <property type="entry name" value="PEROXISOMAL MEMBRANE PROTEIN 2, PXMP2 MPV17"/>
    <property type="match status" value="1"/>
</dbReference>
<feature type="transmembrane region" description="Helical" evidence="6">
    <location>
        <begin position="154"/>
        <end position="173"/>
    </location>
</feature>
<dbReference type="PANTHER" id="PTHR11266:SF8">
    <property type="entry name" value="MPV17-LIKE PROTEIN 2"/>
    <property type="match status" value="1"/>
</dbReference>
<feature type="transmembrane region" description="Helical" evidence="6">
    <location>
        <begin position="94"/>
        <end position="112"/>
    </location>
</feature>
<keyword evidence="3 6" id="KW-0812">Transmembrane</keyword>
<dbReference type="InterPro" id="IPR007248">
    <property type="entry name" value="Mpv17_PMP22"/>
</dbReference>